<feature type="domain" description="PNPLA" evidence="5">
    <location>
        <begin position="251"/>
        <end position="423"/>
    </location>
</feature>
<dbReference type="InterPro" id="IPR033562">
    <property type="entry name" value="PLPL"/>
</dbReference>
<dbReference type="GO" id="GO:0019433">
    <property type="term" value="P:triglyceride catabolic process"/>
    <property type="evidence" value="ECO:0007669"/>
    <property type="project" value="TreeGrafter"/>
</dbReference>
<dbReference type="GO" id="GO:0004806">
    <property type="term" value="F:triacylglycerol lipase activity"/>
    <property type="evidence" value="ECO:0007669"/>
    <property type="project" value="TreeGrafter"/>
</dbReference>
<dbReference type="GO" id="GO:0005811">
    <property type="term" value="C:lipid droplet"/>
    <property type="evidence" value="ECO:0007669"/>
    <property type="project" value="TreeGrafter"/>
</dbReference>
<evidence type="ECO:0000256" key="3">
    <source>
        <dbReference type="RuleBase" id="RU361262"/>
    </source>
</evidence>
<feature type="active site" description="Proton acceptor" evidence="2">
    <location>
        <position position="404"/>
    </location>
</feature>
<protein>
    <recommendedName>
        <fullName evidence="3">Patatin</fullName>
        <ecNumber evidence="3">3.1.1.-</ecNumber>
    </recommendedName>
</protein>
<evidence type="ECO:0000256" key="4">
    <source>
        <dbReference type="SAM" id="Coils"/>
    </source>
</evidence>
<dbReference type="PANTHER" id="PTHR12406">
    <property type="entry name" value="CALCIUM-INDEPENDENT PHOSPHOLIPASE A2 IPLA2 -RELATED"/>
    <property type="match status" value="1"/>
</dbReference>
<dbReference type="InterPro" id="IPR002641">
    <property type="entry name" value="PNPLA_dom"/>
</dbReference>
<evidence type="ECO:0000313" key="6">
    <source>
        <dbReference type="EMBL" id="PRW45375.1"/>
    </source>
</evidence>
<dbReference type="PANTHER" id="PTHR12406:SF45">
    <property type="entry name" value="PATATIN"/>
    <property type="match status" value="1"/>
</dbReference>
<keyword evidence="2 3" id="KW-0442">Lipid degradation</keyword>
<gene>
    <name evidence="6" type="ORF">C2E21_6049</name>
</gene>
<comment type="caution">
    <text evidence="6">The sequence shown here is derived from an EMBL/GenBank/DDBJ whole genome shotgun (WGS) entry which is preliminary data.</text>
</comment>
<dbReference type="GO" id="GO:0016020">
    <property type="term" value="C:membrane"/>
    <property type="evidence" value="ECO:0007669"/>
    <property type="project" value="TreeGrafter"/>
</dbReference>
<keyword evidence="4" id="KW-0175">Coiled coil</keyword>
<proteinExistence type="inferred from homology"/>
<comment type="domain">
    <text evidence="3">The nitrogen atoms of the two glycine residues in the GGXR motif define the oxyanion hole, and stabilize the oxyanion that forms during the nucleophilic attack by the catalytic serine during substrate cleavage.</text>
</comment>
<comment type="caution">
    <text evidence="2">Lacks conserved residue(s) required for the propagation of feature annotation.</text>
</comment>
<evidence type="ECO:0000256" key="2">
    <source>
        <dbReference type="PROSITE-ProRule" id="PRU01161"/>
    </source>
</evidence>
<keyword evidence="2 3" id="KW-0378">Hydrolase</keyword>
<keyword evidence="1 2" id="KW-0443">Lipid metabolism</keyword>
<comment type="function">
    <text evidence="3">Lipolytic acyl hydrolase (LAH).</text>
</comment>
<feature type="short sequence motif" description="GXSXG" evidence="2">
    <location>
        <begin position="283"/>
        <end position="287"/>
    </location>
</feature>
<evidence type="ECO:0000259" key="5">
    <source>
        <dbReference type="PROSITE" id="PS51635"/>
    </source>
</evidence>
<dbReference type="EMBL" id="LHPG02000011">
    <property type="protein sequence ID" value="PRW45375.1"/>
    <property type="molecule type" value="Genomic_DNA"/>
</dbReference>
<dbReference type="PROSITE" id="PS51635">
    <property type="entry name" value="PNPLA"/>
    <property type="match status" value="1"/>
</dbReference>
<sequence>MACAQLPQLLPPANGTCLEHSGACTPCKQPGTALAAPSPDTAVKRLIGTLDVLQQQQEHAEARRLEAEQAAAAAAAEAAHLKAELHAALARAADLDDSEQAVQGALDARLQQQAAAAEQLRLAKRRLSGLRAESSGAAEELQQKQALAAELQAKLRAAGVDEATLVQLCSDAAHSCVAATSAGDQAAAEEQQPYGRRRATWLGGGSGGGLGLLGSFRRHAPIRDAWRARREEEERRAAAPAAAPAAAQPVLDIAGGGMWFFWKIGAVHYLQNNHDLSRVQLHGSSSGAIVAVLAACGVNLQQAALHTAQVLEEHRVRDRLLGVLGLWGGIARQCLQDLLPEDAHQRCTGRVRLRVTAWPSLQPVFIQRFHSKQDVIDACLASGHLPFLLDGRLAATMRGMRAVDGAFCRWAAMLRQQPGELLSALLRPASSSSSAAAAAPLLVPQVGGGGGAAPVAA</sequence>
<feature type="active site" description="Nucleophile" evidence="2">
    <location>
        <position position="285"/>
    </location>
</feature>
<evidence type="ECO:0000313" key="7">
    <source>
        <dbReference type="Proteomes" id="UP000239899"/>
    </source>
</evidence>
<dbReference type="SUPFAM" id="SSF52151">
    <property type="entry name" value="FabD/lysophospholipase-like"/>
    <property type="match status" value="1"/>
</dbReference>
<dbReference type="Proteomes" id="UP000239899">
    <property type="component" value="Unassembled WGS sequence"/>
</dbReference>
<feature type="short sequence motif" description="DGA/G" evidence="2">
    <location>
        <begin position="404"/>
        <end position="406"/>
    </location>
</feature>
<keyword evidence="7" id="KW-1185">Reference proteome</keyword>
<dbReference type="AlphaFoldDB" id="A0A2P6TM49"/>
<name>A0A2P6TM49_CHLSO</name>
<reference evidence="6 7" key="1">
    <citation type="journal article" date="2018" name="Plant J.">
        <title>Genome sequences of Chlorella sorokiniana UTEX 1602 and Micractinium conductrix SAG 241.80: implications to maltose excretion by a green alga.</title>
        <authorList>
            <person name="Arriola M.B."/>
            <person name="Velmurugan N."/>
            <person name="Zhang Y."/>
            <person name="Plunkett M.H."/>
            <person name="Hondzo H."/>
            <person name="Barney B.M."/>
        </authorList>
    </citation>
    <scope>NUCLEOTIDE SEQUENCE [LARGE SCALE GENOMIC DNA]</scope>
    <source>
        <strain evidence="7">UTEX 1602</strain>
    </source>
</reference>
<dbReference type="OrthoDB" id="513928at2759"/>
<dbReference type="EC" id="3.1.1.-" evidence="3"/>
<comment type="similarity">
    <text evidence="3">Belongs to the patatin family.</text>
</comment>
<feature type="coiled-coil region" evidence="4">
    <location>
        <begin position="43"/>
        <end position="84"/>
    </location>
</feature>
<organism evidence="6 7">
    <name type="scientific">Chlorella sorokiniana</name>
    <name type="common">Freshwater green alga</name>
    <dbReference type="NCBI Taxonomy" id="3076"/>
    <lineage>
        <taxon>Eukaryota</taxon>
        <taxon>Viridiplantae</taxon>
        <taxon>Chlorophyta</taxon>
        <taxon>core chlorophytes</taxon>
        <taxon>Trebouxiophyceae</taxon>
        <taxon>Chlorellales</taxon>
        <taxon>Chlorellaceae</taxon>
        <taxon>Chlorella clade</taxon>
        <taxon>Chlorella</taxon>
    </lineage>
</organism>
<evidence type="ECO:0000256" key="1">
    <source>
        <dbReference type="ARBA" id="ARBA00023098"/>
    </source>
</evidence>
<dbReference type="InterPro" id="IPR016035">
    <property type="entry name" value="Acyl_Trfase/lysoPLipase"/>
</dbReference>
<dbReference type="STRING" id="3076.A0A2P6TM49"/>
<accession>A0A2P6TM49</accession>
<feature type="coiled-coil region" evidence="4">
    <location>
        <begin position="113"/>
        <end position="154"/>
    </location>
</feature>
<dbReference type="GO" id="GO:0055088">
    <property type="term" value="P:lipid homeostasis"/>
    <property type="evidence" value="ECO:0007669"/>
    <property type="project" value="TreeGrafter"/>
</dbReference>
<dbReference type="Pfam" id="PF01734">
    <property type="entry name" value="Patatin"/>
    <property type="match status" value="1"/>
</dbReference>
<dbReference type="GO" id="GO:0005737">
    <property type="term" value="C:cytoplasm"/>
    <property type="evidence" value="ECO:0007669"/>
    <property type="project" value="TreeGrafter"/>
</dbReference>